<dbReference type="PATRIC" id="fig|246196.56.peg.4895"/>
<sequence>MHRKAPRMSRRHLLGAVIATCVVVPLAACSTIVEGSAVSVFADPFSVAGMPATDGPSGLRPDAAAPTREVTDSDGGKIDELAASAVSDIEEFWSATYGEVFEGDFTPVRELISWDSESFDGEFCGLNTFALVNAAYCKPDRTIGWDRGVLLPSLRKQNGDMGVVMVLAHEYGHAIQQQAKLVRRNTPTLVSEQQADCLAGTYMRWVAEGNSPRFTLGTGDGLNSLLAAVIAFRDPLLTESDMYLGVDEHGSAFERVSAFQFGFTDGAAACKAIDVKEISQRRGDLPVLLPEDQTGELPITEESVRAMVDALNVVFKPKNPPRLSFAARDADDCPDARPSPPTSYCPATNTIVVDLDELETVGFKPVDGQVGALALGDNSAYSLLISRYMVARQHERGLVLDNAQAALRTACLTGVATAKLSQPVTTPDGNTIVLTAGDVDEAVSGILTTGLVAGDVNGDSVPSGFSRIDAFRVGILGDEARCLKRFS</sequence>
<proteinExistence type="predicted"/>
<dbReference type="KEGG" id="msg:MSMEI_4786"/>
<protein>
    <submittedName>
        <fullName evidence="2">Lipoprotein peptidase LpqM</fullName>
    </submittedName>
</protein>
<evidence type="ECO:0000313" key="2">
    <source>
        <dbReference type="EMBL" id="AFP41234.1"/>
    </source>
</evidence>
<dbReference type="SUPFAM" id="SSF55486">
    <property type="entry name" value="Metalloproteases ('zincins'), catalytic domain"/>
    <property type="match status" value="1"/>
</dbReference>
<evidence type="ECO:0000313" key="3">
    <source>
        <dbReference type="Proteomes" id="UP000006158"/>
    </source>
</evidence>
<dbReference type="Proteomes" id="UP000006158">
    <property type="component" value="Chromosome"/>
</dbReference>
<dbReference type="EMBL" id="CP001663">
    <property type="protein sequence ID" value="AFP41234.1"/>
    <property type="molecule type" value="Genomic_DNA"/>
</dbReference>
<keyword evidence="2" id="KW-0449">Lipoprotein</keyword>
<reference evidence="2 3" key="1">
    <citation type="journal article" date="2007" name="Genome Biol.">
        <title>Interrupted coding sequences in Mycobacterium smegmatis: authentic mutations or sequencing errors?</title>
        <authorList>
            <person name="Deshayes C."/>
            <person name="Perrodou E."/>
            <person name="Gallien S."/>
            <person name="Euphrasie D."/>
            <person name="Schaeffer C."/>
            <person name="Van-Dorsselaer A."/>
            <person name="Poch O."/>
            <person name="Lecompte O."/>
            <person name="Reyrat J.M."/>
        </authorList>
    </citation>
    <scope>NUCLEOTIDE SEQUENCE [LARGE SCALE GENOMIC DNA]</scope>
    <source>
        <strain evidence="3">ATCC 700084 / mc(2)155</strain>
    </source>
</reference>
<reference evidence="2 3" key="2">
    <citation type="journal article" date="2009" name="Genome Res.">
        <title>Ortho-proteogenomics: multiple proteomes investigation through orthology and a new MS-based protocol.</title>
        <authorList>
            <person name="Gallien S."/>
            <person name="Perrodou E."/>
            <person name="Carapito C."/>
            <person name="Deshayes C."/>
            <person name="Reyrat J.M."/>
            <person name="Van Dorsselaer A."/>
            <person name="Poch O."/>
            <person name="Schaeffer C."/>
            <person name="Lecompte O."/>
        </authorList>
    </citation>
    <scope>NUCLEOTIDE SEQUENCE [LARGE SCALE GENOMIC DNA]</scope>
    <source>
        <strain evidence="3">ATCC 700084 / mc(2)155</strain>
    </source>
</reference>
<dbReference type="InterPro" id="IPR007343">
    <property type="entry name" value="Uncharacterised_pept_Zn_put"/>
</dbReference>
<gene>
    <name evidence="2" type="ordered locus">MSMEI_4786</name>
</gene>
<accession>I7GED1</accession>
<dbReference type="AlphaFoldDB" id="I7GED1"/>
<feature type="region of interest" description="Disordered" evidence="1">
    <location>
        <begin position="52"/>
        <end position="73"/>
    </location>
</feature>
<evidence type="ECO:0000256" key="1">
    <source>
        <dbReference type="SAM" id="MobiDB-lite"/>
    </source>
</evidence>
<dbReference type="Pfam" id="PF04228">
    <property type="entry name" value="Zn_peptidase"/>
    <property type="match status" value="1"/>
</dbReference>
<organism evidence="2 3">
    <name type="scientific">Mycolicibacterium smegmatis (strain ATCC 700084 / mc(2)155)</name>
    <name type="common">Mycobacterium smegmatis</name>
    <dbReference type="NCBI Taxonomy" id="246196"/>
    <lineage>
        <taxon>Bacteria</taxon>
        <taxon>Bacillati</taxon>
        <taxon>Actinomycetota</taxon>
        <taxon>Actinomycetes</taxon>
        <taxon>Mycobacteriales</taxon>
        <taxon>Mycobacteriaceae</taxon>
        <taxon>Mycolicibacterium</taxon>
    </lineage>
</organism>
<name>I7GED1_MYCS2</name>